<dbReference type="InterPro" id="IPR050869">
    <property type="entry name" value="H3K4_H4K5_MeTrfase"/>
</dbReference>
<keyword evidence="3" id="KW-1185">Reference proteome</keyword>
<proteinExistence type="predicted"/>
<evidence type="ECO:0000259" key="1">
    <source>
        <dbReference type="Pfam" id="PF00856"/>
    </source>
</evidence>
<comment type="caution">
    <text evidence="2">The sequence shown here is derived from an EMBL/GenBank/DDBJ whole genome shotgun (WGS) entry which is preliminary data.</text>
</comment>
<sequence length="153" mass="16391">MLDDLLKSAHQIHANNRRVVDLETTFNVLSIAAFNAHAFHTSASTAAELAAPSSSLKPTGSAQLFHMESQAAHSCDPNCIQTTQAPLGYLTFRAIRPIKAGELVTIAYVDATKSTEERRKELARTQDYLCVCPQCTSPDPTGGLRCPGTGCTG</sequence>
<evidence type="ECO:0000313" key="3">
    <source>
        <dbReference type="Proteomes" id="UP000664859"/>
    </source>
</evidence>
<dbReference type="SUPFAM" id="SSF82199">
    <property type="entry name" value="SET domain"/>
    <property type="match status" value="1"/>
</dbReference>
<dbReference type="Pfam" id="PF00856">
    <property type="entry name" value="SET"/>
    <property type="match status" value="1"/>
</dbReference>
<dbReference type="InterPro" id="IPR046341">
    <property type="entry name" value="SET_dom_sf"/>
</dbReference>
<dbReference type="CDD" id="cd20071">
    <property type="entry name" value="SET_SMYD"/>
    <property type="match status" value="1"/>
</dbReference>
<reference evidence="2" key="1">
    <citation type="submission" date="2021-02" db="EMBL/GenBank/DDBJ databases">
        <title>First Annotated Genome of the Yellow-green Alga Tribonema minus.</title>
        <authorList>
            <person name="Mahan K.M."/>
        </authorList>
    </citation>
    <scope>NUCLEOTIDE SEQUENCE</scope>
    <source>
        <strain evidence="2">UTEX B ZZ1240</strain>
    </source>
</reference>
<protein>
    <recommendedName>
        <fullName evidence="1">SET domain-containing protein</fullName>
    </recommendedName>
</protein>
<dbReference type="PANTHER" id="PTHR12197:SF251">
    <property type="entry name" value="EG:BACR7C10.4 PROTEIN"/>
    <property type="match status" value="1"/>
</dbReference>
<dbReference type="EMBL" id="JAFCMP010000165">
    <property type="protein sequence ID" value="KAG5184478.1"/>
    <property type="molecule type" value="Genomic_DNA"/>
</dbReference>
<name>A0A836CGL1_9STRA</name>
<dbReference type="Proteomes" id="UP000664859">
    <property type="component" value="Unassembled WGS sequence"/>
</dbReference>
<feature type="non-terminal residue" evidence="2">
    <location>
        <position position="153"/>
    </location>
</feature>
<accession>A0A836CGL1</accession>
<dbReference type="Gene3D" id="2.170.270.10">
    <property type="entry name" value="SET domain"/>
    <property type="match status" value="1"/>
</dbReference>
<gene>
    <name evidence="2" type="ORF">JKP88DRAFT_181232</name>
</gene>
<feature type="domain" description="SET" evidence="1">
    <location>
        <begin position="70"/>
        <end position="108"/>
    </location>
</feature>
<dbReference type="AlphaFoldDB" id="A0A836CGL1"/>
<organism evidence="2 3">
    <name type="scientific">Tribonema minus</name>
    <dbReference type="NCBI Taxonomy" id="303371"/>
    <lineage>
        <taxon>Eukaryota</taxon>
        <taxon>Sar</taxon>
        <taxon>Stramenopiles</taxon>
        <taxon>Ochrophyta</taxon>
        <taxon>PX clade</taxon>
        <taxon>Xanthophyceae</taxon>
        <taxon>Tribonematales</taxon>
        <taxon>Tribonemataceae</taxon>
        <taxon>Tribonema</taxon>
    </lineage>
</organism>
<dbReference type="OrthoDB" id="68936at2759"/>
<dbReference type="PANTHER" id="PTHR12197">
    <property type="entry name" value="HISTONE-LYSINE N-METHYLTRANSFERASE SMYD"/>
    <property type="match status" value="1"/>
</dbReference>
<evidence type="ECO:0000313" key="2">
    <source>
        <dbReference type="EMBL" id="KAG5184478.1"/>
    </source>
</evidence>
<dbReference type="InterPro" id="IPR001214">
    <property type="entry name" value="SET_dom"/>
</dbReference>
<dbReference type="GO" id="GO:0005634">
    <property type="term" value="C:nucleus"/>
    <property type="evidence" value="ECO:0007669"/>
    <property type="project" value="TreeGrafter"/>
</dbReference>